<dbReference type="OrthoDB" id="4627279at2"/>
<dbReference type="InterPro" id="IPR011964">
    <property type="entry name" value="YVTN_b-propeller_repeat"/>
</dbReference>
<evidence type="ECO:0000313" key="2">
    <source>
        <dbReference type="Proteomes" id="UP000320095"/>
    </source>
</evidence>
<comment type="caution">
    <text evidence="1">The sequence shown here is derived from an EMBL/GenBank/DDBJ whole genome shotgun (WGS) entry which is preliminary data.</text>
</comment>
<dbReference type="SUPFAM" id="SSF63825">
    <property type="entry name" value="YWTD domain"/>
    <property type="match status" value="1"/>
</dbReference>
<dbReference type="AlphaFoldDB" id="A0A502DL63"/>
<reference evidence="1 2" key="1">
    <citation type="journal article" date="2019" name="Environ. Microbiol.">
        <title>Species interactions and distinct microbial communities in high Arctic permafrost affected cryosols are associated with the CH4 and CO2 gas fluxes.</title>
        <authorList>
            <person name="Altshuler I."/>
            <person name="Hamel J."/>
            <person name="Turney S."/>
            <person name="Magnuson E."/>
            <person name="Levesque R."/>
            <person name="Greer C."/>
            <person name="Whyte L.G."/>
        </authorList>
    </citation>
    <scope>NUCLEOTIDE SEQUENCE [LARGE SCALE GENOMIC DNA]</scope>
    <source>
        <strain evidence="1 2">S5.20</strain>
    </source>
</reference>
<organism evidence="1 2">
    <name type="scientific">Mycolicibacterium hodleri</name>
    <dbReference type="NCBI Taxonomy" id="49897"/>
    <lineage>
        <taxon>Bacteria</taxon>
        <taxon>Bacillati</taxon>
        <taxon>Actinomycetota</taxon>
        <taxon>Actinomycetes</taxon>
        <taxon>Mycobacteriales</taxon>
        <taxon>Mycobacteriaceae</taxon>
        <taxon>Mycolicibacterium</taxon>
    </lineage>
</organism>
<dbReference type="InterPro" id="IPR015943">
    <property type="entry name" value="WD40/YVTN_repeat-like_dom_sf"/>
</dbReference>
<dbReference type="Gene3D" id="2.60.40.3440">
    <property type="match status" value="1"/>
</dbReference>
<dbReference type="InterPro" id="IPR011048">
    <property type="entry name" value="Haem_d1_sf"/>
</dbReference>
<dbReference type="Proteomes" id="UP000320095">
    <property type="component" value="Unassembled WGS sequence"/>
</dbReference>
<dbReference type="Gene3D" id="2.130.10.10">
    <property type="entry name" value="YVTN repeat-like/Quinoprotein amine dehydrogenase"/>
    <property type="match status" value="3"/>
</dbReference>
<dbReference type="EMBL" id="RCZG01000028">
    <property type="protein sequence ID" value="TPG25219.1"/>
    <property type="molecule type" value="Genomic_DNA"/>
</dbReference>
<dbReference type="PANTHER" id="PTHR47197:SF3">
    <property type="entry name" value="DIHYDRO-HEME D1 DEHYDROGENASE"/>
    <property type="match status" value="1"/>
</dbReference>
<dbReference type="NCBIfam" id="TIGR02276">
    <property type="entry name" value="beta_rpt_yvtn"/>
    <property type="match status" value="2"/>
</dbReference>
<sequence>MKPTISIADTPAPAATPSVTLSGIISDVLTWIGLPALEENSSIPALPIPEPIASFWLAVRQVQYRFNNRYPTASPTTLPSDPQTGVVTGALHATDLDGDYLTYTLASQPIHGTVAINLDGTFTYTPSPAEARAGGTDTFTVTVSDDGAANVRHIHGLLGLLGVRSAPTVAVPVAVTPVSAPTVTISAVAGTPNPVTGVTTITITGGDSAGNALTFTGTSNQGTVAPSPTQSVVLVFTPGTGYTPTDVATDPSHATDVVTIVATDATGASATATVTIIQEPTTSIPPAPPTISRVNATQTLGTPGYRIVVTATDPANKPLTYTVDTGTLTANTDGSYIYLATTGAQQGPVSFALTGTDTDGQAITTQVKLAYFTGTGTYITGIYHFQTVTFTSIGEPYVVSQNGSPLYTGGNGTPDANGVVTETYRLGAPGDTVFTDTVTVQYNQFDPLGNDAYNRVFDITTLLARDLPVAGTPTVGTPDIGTGTVTGTTNFTDPAGLALTYAVTGNPGLGAVSIINGGGFSYTPTASARGDAATGGPTADAFTVTATNQTGAYATVTVTVPVQPLIVDQAPAAPSTQGAVTYAPVSGIATGSMGFTDPDGDPLTYIVTTAPTYGTVTLTGGTFTYTPTPAGRALAATTPGLTDGFTVTASDGQLTTPTILQVSVIPAVASGPVSIAVGINPVQVVVTPDGSTIYVTNFGRYVSSGQPHVGDSVSVIDTASNTVIKTIQVGNHPLGLAITPNGSTVYVGNFDDSTVSVISTATNTVVGTIPVGALPRTVVVTADGVHVLVASGSIVSEPIPVVLSVIDTATNTVSKTIRLTDIGYPTAVVSNSDGSVIYVTDRVGSRASVVVGGTPTRSVYTGGAYPGESTPVSAVLDGNTLYVADDYYSQVTVVDVTGNEGRGAISNRINLPVQPAQIVQSLDGMSLYVGGDNAVLKIDKATGAVTTLATITDALIQGITLSPDGTVLYATNTGVANESDDALLVFPLI</sequence>
<keyword evidence="2" id="KW-1185">Reference proteome</keyword>
<dbReference type="SUPFAM" id="SSF51004">
    <property type="entry name" value="C-terminal (heme d1) domain of cytochrome cd1-nitrite reductase"/>
    <property type="match status" value="1"/>
</dbReference>
<accession>A0A502DL63</accession>
<name>A0A502DL63_9MYCO</name>
<gene>
    <name evidence="1" type="ORF">EAH80_30655</name>
</gene>
<evidence type="ECO:0000313" key="1">
    <source>
        <dbReference type="EMBL" id="TPG25219.1"/>
    </source>
</evidence>
<dbReference type="PANTHER" id="PTHR47197">
    <property type="entry name" value="PROTEIN NIRF"/>
    <property type="match status" value="1"/>
</dbReference>
<dbReference type="RefSeq" id="WP_140700176.1">
    <property type="nucleotide sequence ID" value="NZ_RCZG01000028.1"/>
</dbReference>
<dbReference type="Pfam" id="PF17963">
    <property type="entry name" value="Big_9"/>
    <property type="match status" value="3"/>
</dbReference>
<protein>
    <submittedName>
        <fullName evidence="1">Uncharacterized protein</fullName>
    </submittedName>
</protein>
<dbReference type="InterPro" id="IPR051200">
    <property type="entry name" value="Host-pathogen_enzymatic-act"/>
</dbReference>
<proteinExistence type="predicted"/>